<reference evidence="1 2" key="1">
    <citation type="submission" date="2018-07" db="EMBL/GenBank/DDBJ databases">
        <title>PhiCrAss001, a member of the most abundant bacteriophage family in the human gut, infects Bacteroides.</title>
        <authorList>
            <person name="Shkoporov A.N."/>
            <person name="Khokhlova E.V."/>
            <person name="Fitzgerald C.B."/>
            <person name="Stockdale S.R."/>
            <person name="Draper L.A."/>
            <person name="Ross R.P."/>
            <person name="Hill C."/>
        </authorList>
    </citation>
    <scope>NUCLEOTIDE SEQUENCE [LARGE SCALE GENOMIC DNA]</scope>
    <source>
        <strain evidence="2">crAss001</strain>
    </source>
</reference>
<gene>
    <name evidence="1" type="ORF">crAss001_2</name>
</gene>
<accession>A0A385DVR3</accession>
<organismHost>
    <name type="scientific">Bacteroides intestinalis</name>
    <dbReference type="NCBI Taxonomy" id="329854"/>
</organismHost>
<proteinExistence type="predicted"/>
<protein>
    <submittedName>
        <fullName evidence="1">Uncharacterized protein</fullName>
    </submittedName>
</protein>
<dbReference type="Proteomes" id="UP000262320">
    <property type="component" value="Segment"/>
</dbReference>
<dbReference type="EMBL" id="MH675552">
    <property type="protein sequence ID" value="AXQ62645.1"/>
    <property type="molecule type" value="Genomic_DNA"/>
</dbReference>
<sequence length="133" mass="14834">MYSSNSGANIQKINDISKSGTIIYESLTIDYIICCSFKAFKHLAVHSTNGSSLSQLIYCPVWNIECIISCRTVSSISSFESLLPSGFFVLIVITLEGLSVSPNTTYHFHQLLHLQTVFSKYSQINYNSSLSYL</sequence>
<organism evidence="1 2">
    <name type="scientific">Bacteroides phage crAss001</name>
    <name type="common">Bacteroides phage PhiCrAss001</name>
    <dbReference type="NCBI Taxonomy" id="2301731"/>
    <lineage>
        <taxon>Viruses</taxon>
        <taxon>Duplodnaviria</taxon>
        <taxon>Heunggongvirae</taxon>
        <taxon>Uroviricota</taxon>
        <taxon>Caudoviricetes</taxon>
        <taxon>Crassvirales</taxon>
        <taxon>Steigviridae</taxon>
        <taxon>Asinivirinae</taxon>
        <taxon>Kehishuvirus</taxon>
        <taxon>Kehishuvirus primarius</taxon>
    </lineage>
</organism>
<evidence type="ECO:0000313" key="1">
    <source>
        <dbReference type="EMBL" id="AXQ62645.1"/>
    </source>
</evidence>
<evidence type="ECO:0000313" key="2">
    <source>
        <dbReference type="Proteomes" id="UP000262320"/>
    </source>
</evidence>
<name>A0A385DVR3_BPCA1</name>
<keyword evidence="2" id="KW-1185">Reference proteome</keyword>